<evidence type="ECO:0000256" key="1">
    <source>
        <dbReference type="ARBA" id="ARBA00004442"/>
    </source>
</evidence>
<evidence type="ECO:0000256" key="5">
    <source>
        <dbReference type="ARBA" id="ARBA00023237"/>
    </source>
</evidence>
<dbReference type="GO" id="GO:0009279">
    <property type="term" value="C:cell outer membrane"/>
    <property type="evidence" value="ECO:0007669"/>
    <property type="project" value="UniProtKB-SubCell"/>
</dbReference>
<dbReference type="InterPro" id="IPR011250">
    <property type="entry name" value="OMP/PagP_B-barrel"/>
</dbReference>
<evidence type="ECO:0000256" key="2">
    <source>
        <dbReference type="ARBA" id="ARBA00005722"/>
    </source>
</evidence>
<sequence length="241" mass="25343">MLLAGAGSAQSLATFGDISPQFTLRAGVAAEPEYFGSEDYRLGPDLGFSNFRLRLGQPDAAGFGIAGSFRYIPGRSSDDFPELAGLDDVDQAIELGFGIRYVTPSVEAFADLRYGVTGHESLVGEVGADAVFRPSDRFTLRLGPRVFLGSDDYADTYFGVSAAESVASGGDFAAFDAEGGALSAGVELGMTYEINDDWGIDSAVTYNQFIGSAADSPIVQQGSEDSLSVRVGVTRNISFGF</sequence>
<comment type="caution">
    <text evidence="6">The sequence shown here is derived from an EMBL/GenBank/DDBJ whole genome shotgun (WGS) entry which is preliminary data.</text>
</comment>
<reference evidence="6 7" key="1">
    <citation type="submission" date="2018-10" db="EMBL/GenBank/DDBJ databases">
        <title>Histidinibacterium lentulum gen. nov., sp. nov., a marine bacterium from the culture broth of Picochlorum sp. 122.</title>
        <authorList>
            <person name="Wang G."/>
        </authorList>
    </citation>
    <scope>NUCLEOTIDE SEQUENCE [LARGE SCALE GENOMIC DNA]</scope>
    <source>
        <strain evidence="6 7">B17</strain>
    </source>
</reference>
<name>A0A3N2QLQ2_9RHOB</name>
<keyword evidence="4" id="KW-0472">Membrane</keyword>
<dbReference type="PANTHER" id="PTHR38776:SF1">
    <property type="entry name" value="MLTA-INTERACTING PROTEIN-RELATED"/>
    <property type="match status" value="1"/>
</dbReference>
<dbReference type="InterPro" id="IPR010583">
    <property type="entry name" value="MipA"/>
</dbReference>
<dbReference type="Pfam" id="PF06629">
    <property type="entry name" value="MipA"/>
    <property type="match status" value="1"/>
</dbReference>
<organism evidence="6 7">
    <name type="scientific">Histidinibacterium lentulum</name>
    <dbReference type="NCBI Taxonomy" id="2480588"/>
    <lineage>
        <taxon>Bacteria</taxon>
        <taxon>Pseudomonadati</taxon>
        <taxon>Pseudomonadota</taxon>
        <taxon>Alphaproteobacteria</taxon>
        <taxon>Rhodobacterales</taxon>
        <taxon>Paracoccaceae</taxon>
        <taxon>Histidinibacterium</taxon>
    </lineage>
</organism>
<evidence type="ECO:0000313" key="6">
    <source>
        <dbReference type="EMBL" id="ROT96138.1"/>
    </source>
</evidence>
<evidence type="ECO:0000256" key="4">
    <source>
        <dbReference type="ARBA" id="ARBA00023136"/>
    </source>
</evidence>
<proteinExistence type="inferred from homology"/>
<evidence type="ECO:0000256" key="3">
    <source>
        <dbReference type="ARBA" id="ARBA00022729"/>
    </source>
</evidence>
<comment type="subcellular location">
    <subcellularLocation>
        <location evidence="1">Cell outer membrane</location>
    </subcellularLocation>
</comment>
<evidence type="ECO:0000313" key="7">
    <source>
        <dbReference type="Proteomes" id="UP000268016"/>
    </source>
</evidence>
<keyword evidence="7" id="KW-1185">Reference proteome</keyword>
<dbReference type="SUPFAM" id="SSF56925">
    <property type="entry name" value="OMPA-like"/>
    <property type="match status" value="1"/>
</dbReference>
<dbReference type="EMBL" id="RDRB01000013">
    <property type="protein sequence ID" value="ROT96138.1"/>
    <property type="molecule type" value="Genomic_DNA"/>
</dbReference>
<dbReference type="PANTHER" id="PTHR38776">
    <property type="entry name" value="MLTA-INTERACTING PROTEIN-RELATED"/>
    <property type="match status" value="1"/>
</dbReference>
<dbReference type="Proteomes" id="UP000268016">
    <property type="component" value="Unassembled WGS sequence"/>
</dbReference>
<protein>
    <submittedName>
        <fullName evidence="6">MipA/OmpV family protein</fullName>
    </submittedName>
</protein>
<dbReference type="OrthoDB" id="5462484at2"/>
<accession>A0A3N2QLQ2</accession>
<dbReference type="AlphaFoldDB" id="A0A3N2QLQ2"/>
<gene>
    <name evidence="6" type="ORF">EAT49_19215</name>
</gene>
<keyword evidence="3" id="KW-0732">Signal</keyword>
<keyword evidence="5" id="KW-0998">Cell outer membrane</keyword>
<comment type="similarity">
    <text evidence="2">Belongs to the MipA/OmpV family.</text>
</comment>